<protein>
    <submittedName>
        <fullName evidence="1">Uncharacterized protein</fullName>
    </submittedName>
</protein>
<name>A0ABV8LFD3_9ACTN</name>
<sequence>MAGRLHVGWRLTGRGWAVCILADDLADIEVPVSYLTEAPEDFLTAVTRLLLGQPQAEVLFNAEPSIYRLTLRRTDRLDAATLRLALTGAGDIFWASEQPLDVLARAVVRAFDAIEVDPGEDGYLARWGRPFPRAELAALRSTWRDQVKASGRTRS</sequence>
<evidence type="ECO:0000313" key="1">
    <source>
        <dbReference type="EMBL" id="MFC4129615.1"/>
    </source>
</evidence>
<dbReference type="RefSeq" id="WP_253759722.1">
    <property type="nucleotide sequence ID" value="NZ_JAMZDZ010000001.1"/>
</dbReference>
<proteinExistence type="predicted"/>
<keyword evidence="2" id="KW-1185">Reference proteome</keyword>
<comment type="caution">
    <text evidence="1">The sequence shown here is derived from an EMBL/GenBank/DDBJ whole genome shotgun (WGS) entry which is preliminary data.</text>
</comment>
<accession>A0ABV8LFD3</accession>
<gene>
    <name evidence="1" type="ORF">ACFOZ4_03245</name>
</gene>
<evidence type="ECO:0000313" key="2">
    <source>
        <dbReference type="Proteomes" id="UP001595816"/>
    </source>
</evidence>
<dbReference type="Proteomes" id="UP001595816">
    <property type="component" value="Unassembled WGS sequence"/>
</dbReference>
<organism evidence="1 2">
    <name type="scientific">Hamadaea flava</name>
    <dbReference type="NCBI Taxonomy" id="1742688"/>
    <lineage>
        <taxon>Bacteria</taxon>
        <taxon>Bacillati</taxon>
        <taxon>Actinomycetota</taxon>
        <taxon>Actinomycetes</taxon>
        <taxon>Micromonosporales</taxon>
        <taxon>Micromonosporaceae</taxon>
        <taxon>Hamadaea</taxon>
    </lineage>
</organism>
<dbReference type="EMBL" id="JBHSAY010000003">
    <property type="protein sequence ID" value="MFC4129615.1"/>
    <property type="molecule type" value="Genomic_DNA"/>
</dbReference>
<reference evidence="2" key="1">
    <citation type="journal article" date="2019" name="Int. J. Syst. Evol. Microbiol.">
        <title>The Global Catalogue of Microorganisms (GCM) 10K type strain sequencing project: providing services to taxonomists for standard genome sequencing and annotation.</title>
        <authorList>
            <consortium name="The Broad Institute Genomics Platform"/>
            <consortium name="The Broad Institute Genome Sequencing Center for Infectious Disease"/>
            <person name="Wu L."/>
            <person name="Ma J."/>
        </authorList>
    </citation>
    <scope>NUCLEOTIDE SEQUENCE [LARGE SCALE GENOMIC DNA]</scope>
    <source>
        <strain evidence="2">CGMCC 4.7289</strain>
    </source>
</reference>